<evidence type="ECO:0000313" key="2">
    <source>
        <dbReference type="EMBL" id="RGP64265.1"/>
    </source>
</evidence>
<keyword evidence="1" id="KW-0732">Signal</keyword>
<dbReference type="EMBL" id="PXOF01000118">
    <property type="protein sequence ID" value="RGP64265.1"/>
    <property type="molecule type" value="Genomic_DNA"/>
</dbReference>
<dbReference type="Proteomes" id="UP000266152">
    <property type="component" value="Unassembled WGS sequence"/>
</dbReference>
<feature type="signal peptide" evidence="1">
    <location>
        <begin position="1"/>
        <end position="19"/>
    </location>
</feature>
<gene>
    <name evidence="2" type="ORF">FSPOR_8085</name>
</gene>
<organism evidence="2 3">
    <name type="scientific">Fusarium sporotrichioides</name>
    <dbReference type="NCBI Taxonomy" id="5514"/>
    <lineage>
        <taxon>Eukaryota</taxon>
        <taxon>Fungi</taxon>
        <taxon>Dikarya</taxon>
        <taxon>Ascomycota</taxon>
        <taxon>Pezizomycotina</taxon>
        <taxon>Sordariomycetes</taxon>
        <taxon>Hypocreomycetidae</taxon>
        <taxon>Hypocreales</taxon>
        <taxon>Nectriaceae</taxon>
        <taxon>Fusarium</taxon>
    </lineage>
</organism>
<evidence type="ECO:0000256" key="1">
    <source>
        <dbReference type="SAM" id="SignalP"/>
    </source>
</evidence>
<proteinExistence type="predicted"/>
<accession>A0A395RVZ5</accession>
<comment type="caution">
    <text evidence="2">The sequence shown here is derived from an EMBL/GenBank/DDBJ whole genome shotgun (WGS) entry which is preliminary data.</text>
</comment>
<name>A0A395RVZ5_FUSSP</name>
<sequence length="245" mass="27153">MQPLSPIAFILCLAAVVTASPYPLAPSIIERGEEQIHVFKRDAAMTPDDLILAENYGVNATEMFKHSVIKRRGEEDVTIWVDNSFEETLGPEENLATPKRALKIIDNYSHSNGWAQERCKGHVYNDNTGPNAPCTGGLKELRTWAGQNNGAFYFEASGNPWRTLVVAGSNTGCNGRIRAQKVSTWGAPGTGIGNADIYYIVDGSLSRFGRVYDGRERMRSHGHSFCGFDHGSRMNWQVTDWADRI</sequence>
<evidence type="ECO:0000313" key="3">
    <source>
        <dbReference type="Proteomes" id="UP000266152"/>
    </source>
</evidence>
<keyword evidence="3" id="KW-1185">Reference proteome</keyword>
<reference evidence="2 3" key="1">
    <citation type="journal article" date="2018" name="PLoS Pathog.">
        <title>Evolution of structural diversity of trichothecenes, a family of toxins produced by plant pathogenic and entomopathogenic fungi.</title>
        <authorList>
            <person name="Proctor R.H."/>
            <person name="McCormick S.P."/>
            <person name="Kim H.S."/>
            <person name="Cardoza R.E."/>
            <person name="Stanley A.M."/>
            <person name="Lindo L."/>
            <person name="Kelly A."/>
            <person name="Brown D.W."/>
            <person name="Lee T."/>
            <person name="Vaughan M.M."/>
            <person name="Alexander N.J."/>
            <person name="Busman M."/>
            <person name="Gutierrez S."/>
        </authorList>
    </citation>
    <scope>NUCLEOTIDE SEQUENCE [LARGE SCALE GENOMIC DNA]</scope>
    <source>
        <strain evidence="2 3">NRRL 3299</strain>
    </source>
</reference>
<protein>
    <submittedName>
        <fullName evidence="2">Uncharacterized protein</fullName>
    </submittedName>
</protein>
<feature type="chain" id="PRO_5017259883" evidence="1">
    <location>
        <begin position="20"/>
        <end position="245"/>
    </location>
</feature>
<dbReference type="AlphaFoldDB" id="A0A395RVZ5"/>